<dbReference type="AlphaFoldDB" id="A0A1Q9AE89"/>
<dbReference type="EMBL" id="MSPX01000011">
    <property type="protein sequence ID" value="OQP85829.1"/>
    <property type="molecule type" value="Genomic_DNA"/>
</dbReference>
<dbReference type="EMBL" id="MKIO01000040">
    <property type="protein sequence ID" value="OLP53206.1"/>
    <property type="molecule type" value="Genomic_DNA"/>
</dbReference>
<dbReference type="Proteomes" id="UP000192652">
    <property type="component" value="Unassembled WGS sequence"/>
</dbReference>
<reference evidence="3" key="2">
    <citation type="submission" date="2016-12" db="EMBL/GenBank/DDBJ databases">
        <authorList>
            <person name="Zhang X."/>
            <person name="Zhao J."/>
        </authorList>
    </citation>
    <scope>NUCLEOTIDE SEQUENCE</scope>
    <source>
        <strain evidence="3">RD15</strain>
    </source>
</reference>
<proteinExistence type="predicted"/>
<name>A0A1Q9AE89_9HYPH</name>
<feature type="region of interest" description="Disordered" evidence="1">
    <location>
        <begin position="19"/>
        <end position="39"/>
    </location>
</feature>
<organism evidence="2 4">
    <name type="scientific">Xaviernesmea rhizosphaerae</name>
    <dbReference type="NCBI Taxonomy" id="1672749"/>
    <lineage>
        <taxon>Bacteria</taxon>
        <taxon>Pseudomonadati</taxon>
        <taxon>Pseudomonadota</taxon>
        <taxon>Alphaproteobacteria</taxon>
        <taxon>Hyphomicrobiales</taxon>
        <taxon>Rhizobiaceae</taxon>
        <taxon>Rhizobium/Agrobacterium group</taxon>
        <taxon>Xaviernesmea</taxon>
    </lineage>
</organism>
<evidence type="ECO:0000313" key="5">
    <source>
        <dbReference type="Proteomes" id="UP000192652"/>
    </source>
</evidence>
<dbReference type="OrthoDB" id="8369032at2"/>
<reference evidence="2 4" key="1">
    <citation type="submission" date="2016-09" db="EMBL/GenBank/DDBJ databases">
        <title>Rhizobium sp. nov., a novel species isolated from the rice rhizosphere.</title>
        <authorList>
            <person name="Zhao J."/>
            <person name="Zhang X."/>
        </authorList>
    </citation>
    <scope>NUCLEOTIDE SEQUENCE [LARGE SCALE GENOMIC DNA]</scope>
    <source>
        <strain evidence="2 4">MH17</strain>
    </source>
</reference>
<protein>
    <submittedName>
        <fullName evidence="2">Uncharacterized protein</fullName>
    </submittedName>
</protein>
<evidence type="ECO:0000313" key="3">
    <source>
        <dbReference type="EMBL" id="OQP85829.1"/>
    </source>
</evidence>
<evidence type="ECO:0000313" key="2">
    <source>
        <dbReference type="EMBL" id="OLP53206.1"/>
    </source>
</evidence>
<comment type="caution">
    <text evidence="2">The sequence shown here is derived from an EMBL/GenBank/DDBJ whole genome shotgun (WGS) entry which is preliminary data.</text>
</comment>
<evidence type="ECO:0000313" key="4">
    <source>
        <dbReference type="Proteomes" id="UP000186143"/>
    </source>
</evidence>
<evidence type="ECO:0000256" key="1">
    <source>
        <dbReference type="SAM" id="MobiDB-lite"/>
    </source>
</evidence>
<reference evidence="3 5" key="3">
    <citation type="journal article" date="2017" name="Antonie Van Leeuwenhoek">
        <title>Rhizobium rhizosphaerae sp. nov., a novel species isolated from rice rhizosphere.</title>
        <authorList>
            <person name="Zhao J.J."/>
            <person name="Zhang J."/>
            <person name="Zhang R.J."/>
            <person name="Zhang C.W."/>
            <person name="Yin H.Q."/>
            <person name="Zhang X.X."/>
        </authorList>
    </citation>
    <scope>NUCLEOTIDE SEQUENCE [LARGE SCALE GENOMIC DNA]</scope>
    <source>
        <strain evidence="3 5">RD15</strain>
    </source>
</reference>
<gene>
    <name evidence="2" type="ORF">BJF92_00055</name>
    <name evidence="3" type="ORF">BTR14_13695</name>
</gene>
<keyword evidence="5" id="KW-1185">Reference proteome</keyword>
<accession>A0A1Q9AE89</accession>
<dbReference type="Proteomes" id="UP000186143">
    <property type="component" value="Unassembled WGS sequence"/>
</dbReference>
<sequence length="118" mass="11930">MLLAVLSMPVVACASSGGERDLARVSGDSTGAAGRPADPAALTRQALRAAPPADLKFSAERGDPKAVPGGPDPAILPCPSRIARSGMIACRLAAAQDSLREAADASAYRSRAPPRQPA</sequence>
<dbReference type="STRING" id="1672749.BJF92_00055"/>